<comment type="subcellular location">
    <subcellularLocation>
        <location evidence="1">Membrane</location>
        <topology evidence="1">Multi-pass membrane protein</topology>
    </subcellularLocation>
</comment>
<feature type="domain" description="EamA" evidence="7">
    <location>
        <begin position="183"/>
        <end position="316"/>
    </location>
</feature>
<proteinExistence type="inferred from homology"/>
<keyword evidence="3 6" id="KW-0812">Transmembrane</keyword>
<protein>
    <recommendedName>
        <fullName evidence="7">EamA domain-containing protein</fullName>
    </recommendedName>
</protein>
<feature type="transmembrane region" description="Helical" evidence="6">
    <location>
        <begin position="125"/>
        <end position="147"/>
    </location>
</feature>
<evidence type="ECO:0000256" key="4">
    <source>
        <dbReference type="ARBA" id="ARBA00022989"/>
    </source>
</evidence>
<feature type="transmembrane region" description="Helical" evidence="6">
    <location>
        <begin position="97"/>
        <end position="119"/>
    </location>
</feature>
<dbReference type="AlphaFoldDB" id="S2KK60"/>
<feature type="transmembrane region" description="Helical" evidence="6">
    <location>
        <begin position="182"/>
        <end position="200"/>
    </location>
</feature>
<accession>S2KK60</accession>
<feature type="transmembrane region" description="Helical" evidence="6">
    <location>
        <begin position="299"/>
        <end position="316"/>
    </location>
</feature>
<reference evidence="8 9" key="1">
    <citation type="journal article" date="2013" name="Genome Announc.">
        <title>Draft genome sequence of the moderately halophilic gammaproteobacterium Halomonas anticariensis FP35.</title>
        <authorList>
            <person name="Tahrioui A."/>
            <person name="Quesada E."/>
            <person name="Llamas I."/>
        </authorList>
    </citation>
    <scope>NUCLEOTIDE SEQUENCE [LARGE SCALE GENOMIC DNA]</scope>
    <source>
        <strain evidence="9">DSM 16096 / CECT 5854 / LMG 22089 / FP35</strain>
    </source>
</reference>
<keyword evidence="4 6" id="KW-1133">Transmembrane helix</keyword>
<feature type="transmembrane region" description="Helical" evidence="6">
    <location>
        <begin position="243"/>
        <end position="264"/>
    </location>
</feature>
<dbReference type="eggNOG" id="COG0697">
    <property type="taxonomic scope" value="Bacteria"/>
</dbReference>
<feature type="transmembrane region" description="Helical" evidence="6">
    <location>
        <begin position="216"/>
        <end position="237"/>
    </location>
</feature>
<evidence type="ECO:0000256" key="1">
    <source>
        <dbReference type="ARBA" id="ARBA00004141"/>
    </source>
</evidence>
<evidence type="ECO:0000256" key="2">
    <source>
        <dbReference type="ARBA" id="ARBA00007362"/>
    </source>
</evidence>
<evidence type="ECO:0000256" key="5">
    <source>
        <dbReference type="ARBA" id="ARBA00023136"/>
    </source>
</evidence>
<dbReference type="Pfam" id="PF00892">
    <property type="entry name" value="EamA"/>
    <property type="match status" value="2"/>
</dbReference>
<dbReference type="InterPro" id="IPR037185">
    <property type="entry name" value="EmrE-like"/>
</dbReference>
<dbReference type="GO" id="GO:0016020">
    <property type="term" value="C:membrane"/>
    <property type="evidence" value="ECO:0007669"/>
    <property type="project" value="UniProtKB-SubCell"/>
</dbReference>
<evidence type="ECO:0000313" key="8">
    <source>
        <dbReference type="EMBL" id="EPC02335.1"/>
    </source>
</evidence>
<keyword evidence="5 6" id="KW-0472">Membrane</keyword>
<dbReference type="InterPro" id="IPR000620">
    <property type="entry name" value="EamA_dom"/>
</dbReference>
<feature type="transmembrane region" description="Helical" evidence="6">
    <location>
        <begin position="156"/>
        <end position="176"/>
    </location>
</feature>
<name>S2KK60_LITA3</name>
<dbReference type="PANTHER" id="PTHR32322:SF2">
    <property type="entry name" value="EAMA DOMAIN-CONTAINING PROTEIN"/>
    <property type="match status" value="1"/>
</dbReference>
<organism evidence="8 9">
    <name type="scientific">Litchfieldella anticariensis (strain DSM 16096 / CECT 5854 / CIP 108499 / LMG 22089 / FP35)</name>
    <name type="common">Halomonas anticariensis</name>
    <dbReference type="NCBI Taxonomy" id="1121939"/>
    <lineage>
        <taxon>Bacteria</taxon>
        <taxon>Pseudomonadati</taxon>
        <taxon>Pseudomonadota</taxon>
        <taxon>Gammaproteobacteria</taxon>
        <taxon>Oceanospirillales</taxon>
        <taxon>Halomonadaceae</taxon>
        <taxon>Litchfieldella</taxon>
    </lineage>
</organism>
<feature type="transmembrane region" description="Helical" evidence="6">
    <location>
        <begin position="276"/>
        <end position="293"/>
    </location>
</feature>
<dbReference type="PANTHER" id="PTHR32322">
    <property type="entry name" value="INNER MEMBRANE TRANSPORTER"/>
    <property type="match status" value="1"/>
</dbReference>
<evidence type="ECO:0000313" key="9">
    <source>
        <dbReference type="Proteomes" id="UP000014463"/>
    </source>
</evidence>
<dbReference type="SUPFAM" id="SSF103481">
    <property type="entry name" value="Multidrug resistance efflux transporter EmrE"/>
    <property type="match status" value="2"/>
</dbReference>
<comment type="similarity">
    <text evidence="2">Belongs to the EamA transporter family.</text>
</comment>
<evidence type="ECO:0000256" key="3">
    <source>
        <dbReference type="ARBA" id="ARBA00022692"/>
    </source>
</evidence>
<dbReference type="Proteomes" id="UP000014463">
    <property type="component" value="Unassembled WGS sequence"/>
</dbReference>
<evidence type="ECO:0000256" key="6">
    <source>
        <dbReference type="SAM" id="Phobius"/>
    </source>
</evidence>
<dbReference type="RefSeq" id="WP_016416738.1">
    <property type="nucleotide sequence ID" value="NZ_AUAB01000002.1"/>
</dbReference>
<keyword evidence="9" id="KW-1185">Reference proteome</keyword>
<gene>
    <name evidence="8" type="ORF">L861_14965</name>
</gene>
<dbReference type="EMBL" id="ASTJ01000025">
    <property type="protein sequence ID" value="EPC02335.1"/>
    <property type="molecule type" value="Genomic_DNA"/>
</dbReference>
<dbReference type="PATRIC" id="fig|1121939.11.peg.2233"/>
<feature type="transmembrane region" description="Helical" evidence="6">
    <location>
        <begin position="65"/>
        <end position="85"/>
    </location>
</feature>
<feature type="domain" description="EamA" evidence="7">
    <location>
        <begin position="45"/>
        <end position="170"/>
    </location>
</feature>
<sequence length="318" mass="33653">MPNGTSARPENGRAIMAEDERILTTATPNATDPSPWLRAAPAAFLLLWSLGFPVAKIGTAYVDPIVFLTLRFALVLVVLAPLVIWLRPPLPTRRIDWLHLCVVGILIQTVYFGFCYTAFALGTSAGTVALVVSLQPVLVALLAPALVKEVIGLKRWVGFVLGLAGAAIVILGRSTIEATSLLGLASSIAALLGITAATLYEKRFSVAQHPVTANTVQYAAGLITTLPLGLLFSSLHITWAGEMIAALAYLVIGNSLIAITLLLAMIRRGEASRVSALFYLVPPCAALLSWLLIDEAMPPLAWVGMAVAAVGVVIATRK</sequence>
<evidence type="ECO:0000259" key="7">
    <source>
        <dbReference type="Pfam" id="PF00892"/>
    </source>
</evidence>
<comment type="caution">
    <text evidence="8">The sequence shown here is derived from an EMBL/GenBank/DDBJ whole genome shotgun (WGS) entry which is preliminary data.</text>
</comment>
<dbReference type="InterPro" id="IPR050638">
    <property type="entry name" value="AA-Vitamin_Transporters"/>
</dbReference>